<evidence type="ECO:0008006" key="4">
    <source>
        <dbReference type="Google" id="ProtNLM"/>
    </source>
</evidence>
<accession>A0A382ZHY9</accession>
<evidence type="ECO:0000256" key="1">
    <source>
        <dbReference type="ARBA" id="ARBA00022679"/>
    </source>
</evidence>
<feature type="non-terminal residue" evidence="3">
    <location>
        <position position="202"/>
    </location>
</feature>
<reference evidence="3" key="1">
    <citation type="submission" date="2018-05" db="EMBL/GenBank/DDBJ databases">
        <authorList>
            <person name="Lanie J.A."/>
            <person name="Ng W.-L."/>
            <person name="Kazmierczak K.M."/>
            <person name="Andrzejewski T.M."/>
            <person name="Davidsen T.M."/>
            <person name="Wayne K.J."/>
            <person name="Tettelin H."/>
            <person name="Glass J.I."/>
            <person name="Rusch D."/>
            <person name="Podicherti R."/>
            <person name="Tsui H.-C.T."/>
            <person name="Winkler M.E."/>
        </authorList>
    </citation>
    <scope>NUCLEOTIDE SEQUENCE</scope>
</reference>
<proteinExistence type="predicted"/>
<dbReference type="AlphaFoldDB" id="A0A382ZHY9"/>
<keyword evidence="1" id="KW-0808">Transferase</keyword>
<dbReference type="InterPro" id="IPR043129">
    <property type="entry name" value="ATPase_NBD"/>
</dbReference>
<dbReference type="InterPro" id="IPR003836">
    <property type="entry name" value="Glucokinase"/>
</dbReference>
<dbReference type="Gene3D" id="3.30.420.40">
    <property type="match status" value="1"/>
</dbReference>
<dbReference type="SUPFAM" id="SSF53067">
    <property type="entry name" value="Actin-like ATPase domain"/>
    <property type="match status" value="1"/>
</dbReference>
<dbReference type="EMBL" id="UINC01183872">
    <property type="protein sequence ID" value="SVD94829.1"/>
    <property type="molecule type" value="Genomic_DNA"/>
</dbReference>
<dbReference type="GO" id="GO:0006096">
    <property type="term" value="P:glycolytic process"/>
    <property type="evidence" value="ECO:0007669"/>
    <property type="project" value="InterPro"/>
</dbReference>
<dbReference type="PANTHER" id="PTHR47690">
    <property type="entry name" value="GLUCOKINASE"/>
    <property type="match status" value="1"/>
</dbReference>
<gene>
    <name evidence="3" type="ORF">METZ01_LOCUS447683</name>
</gene>
<dbReference type="PANTHER" id="PTHR47690:SF1">
    <property type="entry name" value="GLUCOKINASE"/>
    <property type="match status" value="1"/>
</dbReference>
<dbReference type="GO" id="GO:0005536">
    <property type="term" value="F:D-glucose binding"/>
    <property type="evidence" value="ECO:0007669"/>
    <property type="project" value="InterPro"/>
</dbReference>
<evidence type="ECO:0000313" key="3">
    <source>
        <dbReference type="EMBL" id="SVD94829.1"/>
    </source>
</evidence>
<sequence>MTGKIPHHQNSGSIDLESLSLVADVGATNARFALAVTGSNELIKPLTLLTNNFTSIISACSEYFNHIADLHPSRACIAVACPTSGDHVSLTNNSWTFSIEEVRQELNVGRLMVVNDFKAMAAGVPHLAAEEIDQIGDGTPILERTMSVIGPGTGLGVATVVQHETGRIILEGEGGHVCFAPGNEREIDILRLLSRQFSRVST</sequence>
<organism evidence="3">
    <name type="scientific">marine metagenome</name>
    <dbReference type="NCBI Taxonomy" id="408172"/>
    <lineage>
        <taxon>unclassified sequences</taxon>
        <taxon>metagenomes</taxon>
        <taxon>ecological metagenomes</taxon>
    </lineage>
</organism>
<dbReference type="InterPro" id="IPR050201">
    <property type="entry name" value="Bacterial_glucokinase"/>
</dbReference>
<evidence type="ECO:0000256" key="2">
    <source>
        <dbReference type="ARBA" id="ARBA00022777"/>
    </source>
</evidence>
<dbReference type="GO" id="GO:0005524">
    <property type="term" value="F:ATP binding"/>
    <property type="evidence" value="ECO:0007669"/>
    <property type="project" value="InterPro"/>
</dbReference>
<dbReference type="GO" id="GO:0005829">
    <property type="term" value="C:cytosol"/>
    <property type="evidence" value="ECO:0007669"/>
    <property type="project" value="TreeGrafter"/>
</dbReference>
<keyword evidence="2" id="KW-0418">Kinase</keyword>
<dbReference type="Pfam" id="PF02685">
    <property type="entry name" value="Glucokinase"/>
    <property type="match status" value="1"/>
</dbReference>
<protein>
    <recommendedName>
        <fullName evidence="4">Glucokinase</fullName>
    </recommendedName>
</protein>
<dbReference type="CDD" id="cd24008">
    <property type="entry name" value="ASKHA_NBD_GLK"/>
    <property type="match status" value="1"/>
</dbReference>
<dbReference type="GO" id="GO:0004340">
    <property type="term" value="F:glucokinase activity"/>
    <property type="evidence" value="ECO:0007669"/>
    <property type="project" value="InterPro"/>
</dbReference>
<name>A0A382ZHY9_9ZZZZ</name>